<dbReference type="EMBL" id="BARW01010743">
    <property type="protein sequence ID" value="GAI79976.1"/>
    <property type="molecule type" value="Genomic_DNA"/>
</dbReference>
<name>X1SLG6_9ZZZZ</name>
<gene>
    <name evidence="1" type="ORF">S12H4_21013</name>
</gene>
<reference evidence="1" key="1">
    <citation type="journal article" date="2014" name="Front. Microbiol.">
        <title>High frequency of phylogenetically diverse reductive dehalogenase-homologous genes in deep subseafloor sedimentary metagenomes.</title>
        <authorList>
            <person name="Kawai M."/>
            <person name="Futagami T."/>
            <person name="Toyoda A."/>
            <person name="Takaki Y."/>
            <person name="Nishi S."/>
            <person name="Hori S."/>
            <person name="Arai W."/>
            <person name="Tsubouchi T."/>
            <person name="Morono Y."/>
            <person name="Uchiyama I."/>
            <person name="Ito T."/>
            <person name="Fujiyama A."/>
            <person name="Inagaki F."/>
            <person name="Takami H."/>
        </authorList>
    </citation>
    <scope>NUCLEOTIDE SEQUENCE</scope>
    <source>
        <strain evidence="1">Expedition CK06-06</strain>
    </source>
</reference>
<organism evidence="1">
    <name type="scientific">marine sediment metagenome</name>
    <dbReference type="NCBI Taxonomy" id="412755"/>
    <lineage>
        <taxon>unclassified sequences</taxon>
        <taxon>metagenomes</taxon>
        <taxon>ecological metagenomes</taxon>
    </lineage>
</organism>
<accession>X1SLG6</accession>
<evidence type="ECO:0000313" key="1">
    <source>
        <dbReference type="EMBL" id="GAI79976.1"/>
    </source>
</evidence>
<comment type="caution">
    <text evidence="1">The sequence shown here is derived from an EMBL/GenBank/DDBJ whole genome shotgun (WGS) entry which is preliminary data.</text>
</comment>
<protein>
    <submittedName>
        <fullName evidence="1">Uncharacterized protein</fullName>
    </submittedName>
</protein>
<sequence length="96" mass="10561">MARHKSPSELNTKTVRINIGDWRLVMMLSNEAKISTAEAFHLLITREVPKAKPVTQPAFRVPVARVALRYASQPVLVIDGSKAGVFVIKPKGGIIQ</sequence>
<proteinExistence type="predicted"/>
<dbReference type="AlphaFoldDB" id="X1SLG6"/>